<feature type="transmembrane region" description="Helical" evidence="2">
    <location>
        <begin position="309"/>
        <end position="326"/>
    </location>
</feature>
<dbReference type="PANTHER" id="PTHR10334">
    <property type="entry name" value="CYSTEINE-RICH SECRETORY PROTEIN-RELATED"/>
    <property type="match status" value="1"/>
</dbReference>
<organism evidence="7">
    <name type="scientific">Hymenolepis diminuta</name>
    <name type="common">Rat tapeworm</name>
    <dbReference type="NCBI Taxonomy" id="6216"/>
    <lineage>
        <taxon>Eukaryota</taxon>
        <taxon>Metazoa</taxon>
        <taxon>Spiralia</taxon>
        <taxon>Lophotrochozoa</taxon>
        <taxon>Platyhelminthes</taxon>
        <taxon>Cestoda</taxon>
        <taxon>Eucestoda</taxon>
        <taxon>Cyclophyllidea</taxon>
        <taxon>Hymenolepididae</taxon>
        <taxon>Hymenolepis</taxon>
    </lineage>
</organism>
<feature type="compositionally biased region" description="Polar residues" evidence="1">
    <location>
        <begin position="228"/>
        <end position="240"/>
    </location>
</feature>
<dbReference type="InterPro" id="IPR018244">
    <property type="entry name" value="Allrgn_V5/Tpx1_CS"/>
</dbReference>
<dbReference type="STRING" id="6216.A0A0R3ST83"/>
<reference evidence="5 6" key="2">
    <citation type="submission" date="2018-11" db="EMBL/GenBank/DDBJ databases">
        <authorList>
            <consortium name="Pathogen Informatics"/>
        </authorList>
    </citation>
    <scope>NUCLEOTIDE SEQUENCE [LARGE SCALE GENOMIC DNA]</scope>
</reference>
<protein>
    <submittedName>
        <fullName evidence="7">SCP domain-containing protein</fullName>
    </submittedName>
</protein>
<dbReference type="GO" id="GO:0005576">
    <property type="term" value="C:extracellular region"/>
    <property type="evidence" value="ECO:0007669"/>
    <property type="project" value="InterPro"/>
</dbReference>
<dbReference type="SUPFAM" id="SSF55797">
    <property type="entry name" value="PR-1-like"/>
    <property type="match status" value="1"/>
</dbReference>
<feature type="compositionally biased region" description="Low complexity" evidence="1">
    <location>
        <begin position="241"/>
        <end position="277"/>
    </location>
</feature>
<dbReference type="InterPro" id="IPR035940">
    <property type="entry name" value="CAP_sf"/>
</dbReference>
<dbReference type="Gene3D" id="3.40.33.10">
    <property type="entry name" value="CAP"/>
    <property type="match status" value="1"/>
</dbReference>
<feature type="domain" description="SCP" evidence="4">
    <location>
        <begin position="22"/>
        <end position="192"/>
    </location>
</feature>
<keyword evidence="2" id="KW-1133">Transmembrane helix</keyword>
<dbReference type="EMBL" id="UYSG01011103">
    <property type="protein sequence ID" value="VDL60899.1"/>
    <property type="molecule type" value="Genomic_DNA"/>
</dbReference>
<dbReference type="PRINTS" id="PR00838">
    <property type="entry name" value="V5ALLERGEN"/>
</dbReference>
<keyword evidence="2" id="KW-0472">Membrane</keyword>
<dbReference type="Proteomes" id="UP000274504">
    <property type="component" value="Unassembled WGS sequence"/>
</dbReference>
<dbReference type="InterPro" id="IPR001283">
    <property type="entry name" value="CRISP-related"/>
</dbReference>
<keyword evidence="2" id="KW-0812">Transmembrane</keyword>
<gene>
    <name evidence="5" type="ORF">HDID_LOCUS8581</name>
</gene>
<dbReference type="SMART" id="SM00198">
    <property type="entry name" value="SCP"/>
    <property type="match status" value="1"/>
</dbReference>
<evidence type="ECO:0000313" key="7">
    <source>
        <dbReference type="WBParaSite" id="HDID_0000858301-mRNA-1"/>
    </source>
</evidence>
<dbReference type="InterPro" id="IPR002413">
    <property type="entry name" value="V5_allergen-like"/>
</dbReference>
<feature type="chain" id="PRO_5043131470" evidence="3">
    <location>
        <begin position="19"/>
        <end position="327"/>
    </location>
</feature>
<dbReference type="AlphaFoldDB" id="A0A0R3ST83"/>
<evidence type="ECO:0000313" key="5">
    <source>
        <dbReference type="EMBL" id="VDL60899.1"/>
    </source>
</evidence>
<evidence type="ECO:0000256" key="1">
    <source>
        <dbReference type="SAM" id="MobiDB-lite"/>
    </source>
</evidence>
<feature type="region of interest" description="Disordered" evidence="1">
    <location>
        <begin position="228"/>
        <end position="277"/>
    </location>
</feature>
<dbReference type="PROSITE" id="PS01010">
    <property type="entry name" value="CRISP_2"/>
    <property type="match status" value="1"/>
</dbReference>
<dbReference type="InterPro" id="IPR014044">
    <property type="entry name" value="CAP_dom"/>
</dbReference>
<sequence>MIYAFCIVSLIIWPCSLALNDTERTQILSDHNGFRSIVSPSASNMLQMVTVLLSVASAIYLQACLFYYILLQSYNTTLESLAQKWVNYCVWKHPGTSDVEYSGYGQNLGMTTASSLNLQTIVDMWDKEKADYTYSTNTCSKTCGHYTQVVWAKSLQIGCAYQTCTNFSIGSKTYPKAFFIACQYSPPGNYIGQKPYENGTPCSHCPSGYESCVNNLCAPQSSNVNPTNAPVVSTSSGPAITSSDQTTTSSDQTTTSSDQTTTSSDQTTVSSDQTTTSSYQTMTYSDQTTTSSDQTMTYSDQTTTSSSSYIIFSKVLIIVAIILNRFN</sequence>
<keyword evidence="3" id="KW-0732">Signal</keyword>
<accession>A0A0R3ST83</accession>
<name>A0A0R3ST83_HYMDI</name>
<dbReference type="OrthoDB" id="674273at2759"/>
<dbReference type="PROSITE" id="PS01009">
    <property type="entry name" value="CRISP_1"/>
    <property type="match status" value="1"/>
</dbReference>
<proteinExistence type="predicted"/>
<evidence type="ECO:0000256" key="2">
    <source>
        <dbReference type="SAM" id="Phobius"/>
    </source>
</evidence>
<feature type="signal peptide" evidence="3">
    <location>
        <begin position="1"/>
        <end position="18"/>
    </location>
</feature>
<dbReference type="WBParaSite" id="HDID_0000858301-mRNA-1">
    <property type="protein sequence ID" value="HDID_0000858301-mRNA-1"/>
    <property type="gene ID" value="HDID_0000858301"/>
</dbReference>
<evidence type="ECO:0000313" key="6">
    <source>
        <dbReference type="Proteomes" id="UP000274504"/>
    </source>
</evidence>
<evidence type="ECO:0000256" key="3">
    <source>
        <dbReference type="SAM" id="SignalP"/>
    </source>
</evidence>
<reference evidence="7" key="1">
    <citation type="submission" date="2017-02" db="UniProtKB">
        <authorList>
            <consortium name="WormBaseParasite"/>
        </authorList>
    </citation>
    <scope>IDENTIFICATION</scope>
</reference>
<evidence type="ECO:0000259" key="4">
    <source>
        <dbReference type="SMART" id="SM00198"/>
    </source>
</evidence>
<dbReference type="PRINTS" id="PR00837">
    <property type="entry name" value="V5TPXLIKE"/>
</dbReference>
<feature type="transmembrane region" description="Helical" evidence="2">
    <location>
        <begin position="44"/>
        <end position="70"/>
    </location>
</feature>
<dbReference type="Pfam" id="PF00188">
    <property type="entry name" value="CAP"/>
    <property type="match status" value="1"/>
</dbReference>